<gene>
    <name evidence="2" type="ORF">METZ01_LOCUS144934</name>
</gene>
<evidence type="ECO:0000256" key="1">
    <source>
        <dbReference type="SAM" id="MobiDB-lite"/>
    </source>
</evidence>
<name>A0A381ZS73_9ZZZZ</name>
<reference evidence="2" key="1">
    <citation type="submission" date="2018-05" db="EMBL/GenBank/DDBJ databases">
        <authorList>
            <person name="Lanie J.A."/>
            <person name="Ng W.-L."/>
            <person name="Kazmierczak K.M."/>
            <person name="Andrzejewski T.M."/>
            <person name="Davidsen T.M."/>
            <person name="Wayne K.J."/>
            <person name="Tettelin H."/>
            <person name="Glass J.I."/>
            <person name="Rusch D."/>
            <person name="Podicherti R."/>
            <person name="Tsui H.-C.T."/>
            <person name="Winkler M.E."/>
        </authorList>
    </citation>
    <scope>NUCLEOTIDE SEQUENCE</scope>
</reference>
<proteinExistence type="predicted"/>
<sequence length="264" mass="30111">MKKRIIYLIVFLLIAPSYGDGGQLFGGRKSKSKSRPSSKPVSNTNEQDEPFREESTPAVTSRKNIESVIPVKRIPQGWIFRGELLSPWEANLPAVLSVIPDTTLEVIYQDDSRTTNDGIVIPIKRASVEFQYSSRLTVEQIVLEFTNVDFIYSTTNNNDSHYLLSAITKKVGLKDTGFPQLTADDIIKHKVLMEYGTPREFDGVWHIYEEPLSTFRARELDERNLKVEMTSTSVEKKINKAVEDMYSKQGIEYKKRLMIQGIDL</sequence>
<dbReference type="AlphaFoldDB" id="A0A381ZS73"/>
<accession>A0A381ZS73</accession>
<feature type="region of interest" description="Disordered" evidence="1">
    <location>
        <begin position="26"/>
        <end position="59"/>
    </location>
</feature>
<protein>
    <submittedName>
        <fullName evidence="2">Uncharacterized protein</fullName>
    </submittedName>
</protein>
<organism evidence="2">
    <name type="scientific">marine metagenome</name>
    <dbReference type="NCBI Taxonomy" id="408172"/>
    <lineage>
        <taxon>unclassified sequences</taxon>
        <taxon>metagenomes</taxon>
        <taxon>ecological metagenomes</taxon>
    </lineage>
</organism>
<dbReference type="EMBL" id="UINC01022450">
    <property type="protein sequence ID" value="SVA92080.1"/>
    <property type="molecule type" value="Genomic_DNA"/>
</dbReference>
<evidence type="ECO:0000313" key="2">
    <source>
        <dbReference type="EMBL" id="SVA92080.1"/>
    </source>
</evidence>